<reference evidence="2" key="1">
    <citation type="submission" date="2016-11" db="UniProtKB">
        <authorList>
            <consortium name="WormBaseParasite"/>
        </authorList>
    </citation>
    <scope>IDENTIFICATION</scope>
</reference>
<accession>A0A1I7YSD6</accession>
<evidence type="ECO:0000313" key="1">
    <source>
        <dbReference type="Proteomes" id="UP000095287"/>
    </source>
</evidence>
<keyword evidence="1" id="KW-1185">Reference proteome</keyword>
<protein>
    <submittedName>
        <fullName evidence="2">Secreted protein</fullName>
    </submittedName>
</protein>
<evidence type="ECO:0000313" key="2">
    <source>
        <dbReference type="WBParaSite" id="L893_g19351.t1"/>
    </source>
</evidence>
<organism evidence="1 2">
    <name type="scientific">Steinernema glaseri</name>
    <dbReference type="NCBI Taxonomy" id="37863"/>
    <lineage>
        <taxon>Eukaryota</taxon>
        <taxon>Metazoa</taxon>
        <taxon>Ecdysozoa</taxon>
        <taxon>Nematoda</taxon>
        <taxon>Chromadorea</taxon>
        <taxon>Rhabditida</taxon>
        <taxon>Tylenchina</taxon>
        <taxon>Panagrolaimomorpha</taxon>
        <taxon>Strongyloidoidea</taxon>
        <taxon>Steinernematidae</taxon>
        <taxon>Steinernema</taxon>
    </lineage>
</organism>
<proteinExistence type="predicted"/>
<dbReference type="AlphaFoldDB" id="A0A1I7YSD6"/>
<sequence>MCSLKFANVFPVFVLYEHLTADIMGDRQQHRSTFASFLVLCRYTYAITSGENNMYYATDRRRPVDRSDDNRSTLLCNAKQNIHNYDSSIILPVG</sequence>
<name>A0A1I7YSD6_9BILA</name>
<dbReference type="WBParaSite" id="L893_g19351.t1">
    <property type="protein sequence ID" value="L893_g19351.t1"/>
    <property type="gene ID" value="L893_g19351"/>
</dbReference>
<dbReference type="Proteomes" id="UP000095287">
    <property type="component" value="Unplaced"/>
</dbReference>